<dbReference type="Proteomes" id="UP000664800">
    <property type="component" value="Unassembled WGS sequence"/>
</dbReference>
<dbReference type="RefSeq" id="WP_013122419.1">
    <property type="nucleotide sequence ID" value="NZ_JAFKMR010000011.1"/>
</dbReference>
<comment type="caution">
    <text evidence="1">The sequence shown here is derived from an EMBL/GenBank/DDBJ whole genome shotgun (WGS) entry which is preliminary data.</text>
</comment>
<evidence type="ECO:0000313" key="2">
    <source>
        <dbReference type="Proteomes" id="UP000664800"/>
    </source>
</evidence>
<protein>
    <submittedName>
        <fullName evidence="1">Uncharacterized protein</fullName>
    </submittedName>
</protein>
<name>A0A8I1STA6_THIA3</name>
<reference evidence="1" key="1">
    <citation type="submission" date="2021-02" db="EMBL/GenBank/DDBJ databases">
        <title>Thiocyanate and organic carbon inputs drive convergent selection for specific autotrophic Afipia and Thiobacillus strains within complex microbiomes.</title>
        <authorList>
            <person name="Huddy R.J."/>
            <person name="Sachdeva R."/>
            <person name="Kadzinga F."/>
            <person name="Kantor R.S."/>
            <person name="Harrison S.T.L."/>
            <person name="Banfield J.F."/>
        </authorList>
    </citation>
    <scope>NUCLEOTIDE SEQUENCE</scope>
    <source>
        <strain evidence="1">SCN18_13_7_16_R3_B_64_19</strain>
    </source>
</reference>
<proteinExistence type="predicted"/>
<organism evidence="1 2">
    <name type="scientific">Thiomonas arsenitoxydans (strain DSM 22701 / CIP 110005 / 3As)</name>
    <dbReference type="NCBI Taxonomy" id="426114"/>
    <lineage>
        <taxon>Bacteria</taxon>
        <taxon>Pseudomonadati</taxon>
        <taxon>Pseudomonadota</taxon>
        <taxon>Betaproteobacteria</taxon>
        <taxon>Burkholderiales</taxon>
        <taxon>Thiomonas</taxon>
    </lineage>
</organism>
<evidence type="ECO:0000313" key="1">
    <source>
        <dbReference type="EMBL" id="MBN8743285.1"/>
    </source>
</evidence>
<accession>A0A8I1STA6</accession>
<gene>
    <name evidence="1" type="ORF">J0I24_03160</name>
</gene>
<sequence length="163" mass="17199">MSKALSTLRTAWFSMLVLLLGLAPFIHGHLGQPVQSGWHIHALTAAAEVQASPQFSLQSSPDGLACLASHPQHTAQQSGFALQTPEPSDVELASGIAQSRLSQIRLASVLIDTEVVLPTFAFASQHSLAVTALISWPQLSDDALPRVHHGLPPPGQAPPSTLV</sequence>
<dbReference type="AlphaFoldDB" id="A0A8I1STA6"/>
<dbReference type="EMBL" id="JAFKMR010000011">
    <property type="protein sequence ID" value="MBN8743285.1"/>
    <property type="molecule type" value="Genomic_DNA"/>
</dbReference>